<accession>A0A7Z0TKG6</accession>
<dbReference type="RefSeq" id="WP_166342949.1">
    <property type="nucleotide sequence ID" value="NZ_CP088280.1"/>
</dbReference>
<dbReference type="EMBL" id="JACBFH010000001">
    <property type="protein sequence ID" value="NYY87376.1"/>
    <property type="molecule type" value="Genomic_DNA"/>
</dbReference>
<dbReference type="AlphaFoldDB" id="A0A7Z0TKG6"/>
<evidence type="ECO:0000313" key="2">
    <source>
        <dbReference type="EMBL" id="UGX96472.1"/>
    </source>
</evidence>
<reference evidence="2 3" key="3">
    <citation type="journal article" date="2022" name="Int. J. Syst. Evol. Microbiol.">
        <title>Strains of Bradyrhizobium barranii sp. nov. associated with legumes native to Canada are symbionts of soybeans and belong to different subspecies (subsp. barranii subsp. nov. and subsp. apii subsp. nov.) and symbiovars (sv. glycinearum and sv. septentrionale).</title>
        <authorList>
            <person name="Bromfield E.S.P."/>
            <person name="Cloutier S."/>
            <person name="Wasai-Hara S."/>
            <person name="Minamisawa K."/>
        </authorList>
    </citation>
    <scope>NUCLEOTIDE SEQUENCE [LARGE SCALE GENOMIC DNA]</scope>
    <source>
        <strain evidence="2 3">323S2</strain>
    </source>
</reference>
<gene>
    <name evidence="2" type="ORF">G6321_00015540</name>
    <name evidence="1" type="ORF">G6321_02730</name>
</gene>
<protein>
    <submittedName>
        <fullName evidence="1">Uncharacterized protein</fullName>
    </submittedName>
</protein>
<evidence type="ECO:0000313" key="3">
    <source>
        <dbReference type="Proteomes" id="UP000564836"/>
    </source>
</evidence>
<dbReference type="Proteomes" id="UP000564836">
    <property type="component" value="Chromosome"/>
</dbReference>
<sequence>MTDFLLTHCERMLTRKALGLEHGNSVNRNRVACHLNGEDIGVANRLIGKGYMVRDPARDFGSMRVFVVALAGAKAIGKKLPPAFVLLPAAA</sequence>
<reference evidence="2 3" key="1">
    <citation type="journal article" date="2017" name="Syst. Appl. Microbiol.">
        <title>Soybeans inoculated with root zone soils of Canadian native legumes harbour diverse and novel Bradyrhizobium spp. that possess agricultural potential.</title>
        <authorList>
            <person name="Bromfield E.S.P."/>
            <person name="Cloutier S."/>
            <person name="Tambong J.T."/>
            <person name="Tran Thi T.V."/>
        </authorList>
    </citation>
    <scope>NUCLEOTIDE SEQUENCE [LARGE SCALE GENOMIC DNA]</scope>
    <source>
        <strain evidence="2 3">323S2</strain>
    </source>
</reference>
<reference evidence="1" key="2">
    <citation type="submission" date="2020-06" db="EMBL/GenBank/DDBJ databases">
        <title>Whole Genome Sequence of Bradyrhizobium sp. Strain 323S2.</title>
        <authorList>
            <person name="Bromfield E.S.P."/>
        </authorList>
    </citation>
    <scope>NUCLEOTIDE SEQUENCE [LARGE SCALE GENOMIC DNA]</scope>
    <source>
        <strain evidence="1">323S2</strain>
    </source>
</reference>
<organism evidence="1">
    <name type="scientific">Bradyrhizobium barranii subsp. barranii</name>
    <dbReference type="NCBI Taxonomy" id="2823807"/>
    <lineage>
        <taxon>Bacteria</taxon>
        <taxon>Pseudomonadati</taxon>
        <taxon>Pseudomonadota</taxon>
        <taxon>Alphaproteobacteria</taxon>
        <taxon>Hyphomicrobiales</taxon>
        <taxon>Nitrobacteraceae</taxon>
        <taxon>Bradyrhizobium</taxon>
        <taxon>Bradyrhizobium barranii</taxon>
    </lineage>
</organism>
<dbReference type="EMBL" id="CP088280">
    <property type="protein sequence ID" value="UGX96472.1"/>
    <property type="molecule type" value="Genomic_DNA"/>
</dbReference>
<name>A0A7Z0TKG6_9BRAD</name>
<evidence type="ECO:0000313" key="1">
    <source>
        <dbReference type="EMBL" id="NYY87376.1"/>
    </source>
</evidence>
<proteinExistence type="predicted"/>